<keyword evidence="2" id="KW-0812">Transmembrane</keyword>
<evidence type="ECO:0000313" key="4">
    <source>
        <dbReference type="Proteomes" id="UP001183420"/>
    </source>
</evidence>
<evidence type="ECO:0000313" key="3">
    <source>
        <dbReference type="EMBL" id="MDT0323102.1"/>
    </source>
</evidence>
<reference evidence="4" key="1">
    <citation type="submission" date="2023-07" db="EMBL/GenBank/DDBJ databases">
        <title>30 novel species of actinomycetes from the DSMZ collection.</title>
        <authorList>
            <person name="Nouioui I."/>
        </authorList>
    </citation>
    <scope>NUCLEOTIDE SEQUENCE [LARGE SCALE GENOMIC DNA]</scope>
    <source>
        <strain evidence="4">DSM 44918</strain>
    </source>
</reference>
<feature type="transmembrane region" description="Helical" evidence="2">
    <location>
        <begin position="44"/>
        <end position="64"/>
    </location>
</feature>
<dbReference type="RefSeq" id="WP_311604142.1">
    <property type="nucleotide sequence ID" value="NZ_JAVREM010000086.1"/>
</dbReference>
<keyword evidence="4" id="KW-1185">Reference proteome</keyword>
<evidence type="ECO:0000256" key="1">
    <source>
        <dbReference type="SAM" id="MobiDB-lite"/>
    </source>
</evidence>
<name>A0ABU2LZT1_9ACTN</name>
<comment type="caution">
    <text evidence="3">The sequence shown here is derived from an EMBL/GenBank/DDBJ whole genome shotgun (WGS) entry which is preliminary data.</text>
</comment>
<proteinExistence type="predicted"/>
<gene>
    <name evidence="3" type="ORF">RNC47_32815</name>
</gene>
<protein>
    <submittedName>
        <fullName evidence="3">Uncharacterized protein</fullName>
    </submittedName>
</protein>
<organism evidence="3 4">
    <name type="scientific">Streptomyces millisiae</name>
    <dbReference type="NCBI Taxonomy" id="3075542"/>
    <lineage>
        <taxon>Bacteria</taxon>
        <taxon>Bacillati</taxon>
        <taxon>Actinomycetota</taxon>
        <taxon>Actinomycetes</taxon>
        <taxon>Kitasatosporales</taxon>
        <taxon>Streptomycetaceae</taxon>
        <taxon>Streptomyces</taxon>
    </lineage>
</organism>
<feature type="region of interest" description="Disordered" evidence="1">
    <location>
        <begin position="73"/>
        <end position="95"/>
    </location>
</feature>
<evidence type="ECO:0000256" key="2">
    <source>
        <dbReference type="SAM" id="Phobius"/>
    </source>
</evidence>
<dbReference type="EMBL" id="JAVREM010000086">
    <property type="protein sequence ID" value="MDT0323102.1"/>
    <property type="molecule type" value="Genomic_DNA"/>
</dbReference>
<accession>A0ABU2LZT1</accession>
<keyword evidence="2" id="KW-0472">Membrane</keyword>
<sequence>MEPTREPGDRPTPHPAAGLALLSALLCAFGALLALQTVVDSDLMLIPLGLLALTIFAAGIALAARTTRARADAARLDELEPLPPTGEPRDGEDRA</sequence>
<keyword evidence="2" id="KW-1133">Transmembrane helix</keyword>
<dbReference type="Proteomes" id="UP001183420">
    <property type="component" value="Unassembled WGS sequence"/>
</dbReference>